<reference evidence="1 2" key="1">
    <citation type="journal article" date="2023" name="Nucleic Acids Res.">
        <title>The hologenome of Daphnia magna reveals possible DNA methylation and microbiome-mediated evolution of the host genome.</title>
        <authorList>
            <person name="Chaturvedi A."/>
            <person name="Li X."/>
            <person name="Dhandapani V."/>
            <person name="Marshall H."/>
            <person name="Kissane S."/>
            <person name="Cuenca-Cambronero M."/>
            <person name="Asole G."/>
            <person name="Calvet F."/>
            <person name="Ruiz-Romero M."/>
            <person name="Marangio P."/>
            <person name="Guigo R."/>
            <person name="Rago D."/>
            <person name="Mirbahai L."/>
            <person name="Eastwood N."/>
            <person name="Colbourne J.K."/>
            <person name="Zhou J."/>
            <person name="Mallon E."/>
            <person name="Orsini L."/>
        </authorList>
    </citation>
    <scope>NUCLEOTIDE SEQUENCE [LARGE SCALE GENOMIC DNA]</scope>
    <source>
        <strain evidence="1">LRV0_1</strain>
    </source>
</reference>
<keyword evidence="2" id="KW-1185">Reference proteome</keyword>
<dbReference type="EMBL" id="JAOYFB010000001">
    <property type="protein sequence ID" value="KAK4003521.1"/>
    <property type="molecule type" value="Genomic_DNA"/>
</dbReference>
<sequence length="66" mass="7490">MYERLTSILDTWDEAVAGVVLDFVAPRVTVGCYLAFQDLDFCVWSGLFVRIHFYCFTMGEEGSGLK</sequence>
<name>A0ABQ9YSK3_9CRUS</name>
<evidence type="ECO:0000313" key="2">
    <source>
        <dbReference type="Proteomes" id="UP001234178"/>
    </source>
</evidence>
<evidence type="ECO:0000313" key="1">
    <source>
        <dbReference type="EMBL" id="KAK4003521.1"/>
    </source>
</evidence>
<gene>
    <name evidence="1" type="ORF">OUZ56_005280</name>
</gene>
<organism evidence="1 2">
    <name type="scientific">Daphnia magna</name>
    <dbReference type="NCBI Taxonomy" id="35525"/>
    <lineage>
        <taxon>Eukaryota</taxon>
        <taxon>Metazoa</taxon>
        <taxon>Ecdysozoa</taxon>
        <taxon>Arthropoda</taxon>
        <taxon>Crustacea</taxon>
        <taxon>Branchiopoda</taxon>
        <taxon>Diplostraca</taxon>
        <taxon>Cladocera</taxon>
        <taxon>Anomopoda</taxon>
        <taxon>Daphniidae</taxon>
        <taxon>Daphnia</taxon>
    </lineage>
</organism>
<accession>A0ABQ9YSK3</accession>
<comment type="caution">
    <text evidence="1">The sequence shown here is derived from an EMBL/GenBank/DDBJ whole genome shotgun (WGS) entry which is preliminary data.</text>
</comment>
<dbReference type="Proteomes" id="UP001234178">
    <property type="component" value="Unassembled WGS sequence"/>
</dbReference>
<protein>
    <submittedName>
        <fullName evidence="1">Uncharacterized protein</fullName>
    </submittedName>
</protein>
<proteinExistence type="predicted"/>